<dbReference type="Pfam" id="PF05425">
    <property type="entry name" value="CopD"/>
    <property type="match status" value="1"/>
</dbReference>
<evidence type="ECO:0000313" key="4">
    <source>
        <dbReference type="Proteomes" id="UP000622317"/>
    </source>
</evidence>
<dbReference type="EMBL" id="JACYFG010000040">
    <property type="protein sequence ID" value="MBD5781219.1"/>
    <property type="molecule type" value="Genomic_DNA"/>
</dbReference>
<keyword evidence="1" id="KW-0472">Membrane</keyword>
<evidence type="ECO:0000256" key="1">
    <source>
        <dbReference type="SAM" id="Phobius"/>
    </source>
</evidence>
<feature type="domain" description="Copper resistance protein D" evidence="2">
    <location>
        <begin position="47"/>
        <end position="144"/>
    </location>
</feature>
<dbReference type="InterPro" id="IPR008457">
    <property type="entry name" value="Cu-R_CopD_dom"/>
</dbReference>
<keyword evidence="1" id="KW-1133">Transmembrane helix</keyword>
<evidence type="ECO:0000313" key="3">
    <source>
        <dbReference type="EMBL" id="MBD5781219.1"/>
    </source>
</evidence>
<dbReference type="RefSeq" id="WP_191618319.1">
    <property type="nucleotide sequence ID" value="NZ_JACYFG010000040.1"/>
</dbReference>
<dbReference type="AlphaFoldDB" id="A0A927FB81"/>
<dbReference type="Proteomes" id="UP000622317">
    <property type="component" value="Unassembled WGS sequence"/>
</dbReference>
<proteinExistence type="predicted"/>
<feature type="transmembrane region" description="Helical" evidence="1">
    <location>
        <begin position="92"/>
        <end position="112"/>
    </location>
</feature>
<organism evidence="3 4">
    <name type="scientific">Pelagicoccus enzymogenes</name>
    <dbReference type="NCBI Taxonomy" id="2773457"/>
    <lineage>
        <taxon>Bacteria</taxon>
        <taxon>Pseudomonadati</taxon>
        <taxon>Verrucomicrobiota</taxon>
        <taxon>Opitutia</taxon>
        <taxon>Puniceicoccales</taxon>
        <taxon>Pelagicoccaceae</taxon>
        <taxon>Pelagicoccus</taxon>
    </lineage>
</organism>
<sequence>MGLNIYGSLIVLHLVSACVWVGLLVALSCSLLPQAVRERDGAAFYRIEALYSTVGMPALFSTIATGLVLGYLHLPDFGAWLDFSNPMGRLVGLKLILLAALLGLGVDLRFRLFPKVEKLGIGALRWHAALITVLSLLLVFVGASFRIGWLY</sequence>
<protein>
    <submittedName>
        <fullName evidence="3">CopD family protein</fullName>
    </submittedName>
</protein>
<feature type="transmembrane region" description="Helical" evidence="1">
    <location>
        <begin position="49"/>
        <end position="72"/>
    </location>
</feature>
<feature type="transmembrane region" description="Helical" evidence="1">
    <location>
        <begin position="6"/>
        <end position="28"/>
    </location>
</feature>
<accession>A0A927FB81</accession>
<name>A0A927FB81_9BACT</name>
<evidence type="ECO:0000259" key="2">
    <source>
        <dbReference type="Pfam" id="PF05425"/>
    </source>
</evidence>
<keyword evidence="4" id="KW-1185">Reference proteome</keyword>
<gene>
    <name evidence="3" type="ORF">IEN85_17090</name>
</gene>
<feature type="transmembrane region" description="Helical" evidence="1">
    <location>
        <begin position="124"/>
        <end position="149"/>
    </location>
</feature>
<reference evidence="3" key="1">
    <citation type="submission" date="2020-09" db="EMBL/GenBank/DDBJ databases">
        <title>Pelagicoccus enzymogenes sp. nov. with an EPS production, isolated from marine sediment.</title>
        <authorList>
            <person name="Feng X."/>
        </authorList>
    </citation>
    <scope>NUCLEOTIDE SEQUENCE</scope>
    <source>
        <strain evidence="3">NFK12</strain>
    </source>
</reference>
<keyword evidence="1" id="KW-0812">Transmembrane</keyword>
<dbReference type="GO" id="GO:0016020">
    <property type="term" value="C:membrane"/>
    <property type="evidence" value="ECO:0007669"/>
    <property type="project" value="InterPro"/>
</dbReference>
<comment type="caution">
    <text evidence="3">The sequence shown here is derived from an EMBL/GenBank/DDBJ whole genome shotgun (WGS) entry which is preliminary data.</text>
</comment>